<dbReference type="InterPro" id="IPR024079">
    <property type="entry name" value="MetalloPept_cat_dom_sf"/>
</dbReference>
<evidence type="ECO:0000256" key="3">
    <source>
        <dbReference type="ARBA" id="ARBA00022723"/>
    </source>
</evidence>
<feature type="domain" description="Peptidase M12A" evidence="14">
    <location>
        <begin position="126"/>
        <end position="261"/>
    </location>
</feature>
<feature type="disulfide bond" evidence="9">
    <location>
        <begin position="421"/>
        <end position="455"/>
    </location>
</feature>
<feature type="binding site" evidence="10">
    <location>
        <position position="162"/>
    </location>
    <ligand>
        <name>Zn(2+)</name>
        <dbReference type="ChEBI" id="CHEBI:29105"/>
        <note>catalytic</note>
    </ligand>
</feature>
<comment type="cofactor">
    <cofactor evidence="10 11">
        <name>Zn(2+)</name>
        <dbReference type="ChEBI" id="CHEBI:29105"/>
    </cofactor>
    <text evidence="10 11">Binds 1 zinc ion per subunit.</text>
</comment>
<evidence type="ECO:0000259" key="13">
    <source>
        <dbReference type="PROSITE" id="PS51670"/>
    </source>
</evidence>
<feature type="domain" description="ShKT" evidence="13">
    <location>
        <begin position="421"/>
        <end position="455"/>
    </location>
</feature>
<dbReference type="GO" id="GO:0008270">
    <property type="term" value="F:zinc ion binding"/>
    <property type="evidence" value="ECO:0007669"/>
    <property type="project" value="UniProtKB-UniRule"/>
</dbReference>
<keyword evidence="2 10" id="KW-0645">Protease</keyword>
<dbReference type="InterPro" id="IPR006026">
    <property type="entry name" value="Peptidase_Metallo"/>
</dbReference>
<keyword evidence="8 9" id="KW-1015">Disulfide bond</keyword>
<evidence type="ECO:0000313" key="16">
    <source>
        <dbReference type="WBParaSite" id="scaffold6475_cov210.g10879"/>
    </source>
</evidence>
<dbReference type="AlphaFoldDB" id="A0A915N398"/>
<evidence type="ECO:0000259" key="14">
    <source>
        <dbReference type="PROSITE" id="PS51864"/>
    </source>
</evidence>
<evidence type="ECO:0000256" key="1">
    <source>
        <dbReference type="ARBA" id="ARBA00002657"/>
    </source>
</evidence>
<keyword evidence="15" id="KW-1185">Reference proteome</keyword>
<dbReference type="Pfam" id="PF01549">
    <property type="entry name" value="ShK"/>
    <property type="match status" value="2"/>
</dbReference>
<evidence type="ECO:0000256" key="11">
    <source>
        <dbReference type="RuleBase" id="RU361183"/>
    </source>
</evidence>
<dbReference type="PANTHER" id="PTHR10127:SF780">
    <property type="entry name" value="METALLOENDOPEPTIDASE"/>
    <property type="match status" value="1"/>
</dbReference>
<organism evidence="15 16">
    <name type="scientific">Meloidogyne javanica</name>
    <name type="common">Root-knot nematode worm</name>
    <dbReference type="NCBI Taxonomy" id="6303"/>
    <lineage>
        <taxon>Eukaryota</taxon>
        <taxon>Metazoa</taxon>
        <taxon>Ecdysozoa</taxon>
        <taxon>Nematoda</taxon>
        <taxon>Chromadorea</taxon>
        <taxon>Rhabditida</taxon>
        <taxon>Tylenchina</taxon>
        <taxon>Tylenchomorpha</taxon>
        <taxon>Tylenchoidea</taxon>
        <taxon>Meloidogynidae</taxon>
        <taxon>Meloidogyninae</taxon>
        <taxon>Meloidogyne</taxon>
        <taxon>Meloidogyne incognita group</taxon>
    </lineage>
</organism>
<feature type="domain" description="ShKT" evidence="13">
    <location>
        <begin position="372"/>
        <end position="406"/>
    </location>
</feature>
<keyword evidence="6 10" id="KW-0482">Metalloprotease</keyword>
<name>A0A915N398_MELJA</name>
<feature type="binding site" evidence="10">
    <location>
        <position position="156"/>
    </location>
    <ligand>
        <name>Zn(2+)</name>
        <dbReference type="ChEBI" id="CHEBI:29105"/>
        <note>catalytic</note>
    </ligand>
</feature>
<evidence type="ECO:0000313" key="15">
    <source>
        <dbReference type="Proteomes" id="UP000887561"/>
    </source>
</evidence>
<comment type="caution">
    <text evidence="9">Lacks conserved residue(s) required for the propagation of feature annotation.</text>
</comment>
<keyword evidence="5 10" id="KW-0862">Zinc</keyword>
<feature type="compositionally biased region" description="Low complexity" evidence="12">
    <location>
        <begin position="254"/>
        <end position="276"/>
    </location>
</feature>
<proteinExistence type="predicted"/>
<keyword evidence="4 10" id="KW-0378">Hydrolase</keyword>
<dbReference type="SMART" id="SM00254">
    <property type="entry name" value="ShKT"/>
    <property type="match status" value="2"/>
</dbReference>
<feature type="region of interest" description="Disordered" evidence="12">
    <location>
        <begin position="251"/>
        <end position="320"/>
    </location>
</feature>
<dbReference type="GO" id="GO:0004222">
    <property type="term" value="F:metalloendopeptidase activity"/>
    <property type="evidence" value="ECO:0007669"/>
    <property type="project" value="UniProtKB-UniRule"/>
</dbReference>
<evidence type="ECO:0000256" key="5">
    <source>
        <dbReference type="ARBA" id="ARBA00022833"/>
    </source>
</evidence>
<evidence type="ECO:0000256" key="10">
    <source>
        <dbReference type="PROSITE-ProRule" id="PRU01211"/>
    </source>
</evidence>
<keyword evidence="7" id="KW-0865">Zymogen</keyword>
<dbReference type="CDD" id="cd04280">
    <property type="entry name" value="ZnMc_astacin_like"/>
    <property type="match status" value="1"/>
</dbReference>
<dbReference type="PROSITE" id="PS51864">
    <property type="entry name" value="ASTACIN"/>
    <property type="match status" value="1"/>
</dbReference>
<evidence type="ECO:0000256" key="7">
    <source>
        <dbReference type="ARBA" id="ARBA00023145"/>
    </source>
</evidence>
<dbReference type="InterPro" id="IPR001506">
    <property type="entry name" value="Peptidase_M12A"/>
</dbReference>
<evidence type="ECO:0000256" key="2">
    <source>
        <dbReference type="ARBA" id="ARBA00022670"/>
    </source>
</evidence>
<dbReference type="EC" id="3.4.24.-" evidence="11"/>
<comment type="function">
    <text evidence="1">Metalloprotease.</text>
</comment>
<dbReference type="InterPro" id="IPR034035">
    <property type="entry name" value="Astacin-like_dom"/>
</dbReference>
<evidence type="ECO:0000256" key="8">
    <source>
        <dbReference type="ARBA" id="ARBA00023157"/>
    </source>
</evidence>
<reference evidence="16" key="1">
    <citation type="submission" date="2022-11" db="UniProtKB">
        <authorList>
            <consortium name="WormBaseParasite"/>
        </authorList>
    </citation>
    <scope>IDENTIFICATION</scope>
</reference>
<evidence type="ECO:0000256" key="12">
    <source>
        <dbReference type="SAM" id="MobiDB-lite"/>
    </source>
</evidence>
<feature type="binding site" evidence="10">
    <location>
        <position position="152"/>
    </location>
    <ligand>
        <name>Zn(2+)</name>
        <dbReference type="ChEBI" id="CHEBI:29105"/>
        <note>catalytic</note>
    </ligand>
</feature>
<dbReference type="SMART" id="SM00235">
    <property type="entry name" value="ZnMc"/>
    <property type="match status" value="1"/>
</dbReference>
<evidence type="ECO:0000256" key="6">
    <source>
        <dbReference type="ARBA" id="ARBA00023049"/>
    </source>
</evidence>
<feature type="compositionally biased region" description="Basic and acidic residues" evidence="12">
    <location>
        <begin position="302"/>
        <end position="320"/>
    </location>
</feature>
<dbReference type="Gene3D" id="3.40.390.10">
    <property type="entry name" value="Collagenase (Catalytic Domain)"/>
    <property type="match status" value="1"/>
</dbReference>
<dbReference type="GO" id="GO:0006508">
    <property type="term" value="P:proteolysis"/>
    <property type="evidence" value="ECO:0007669"/>
    <property type="project" value="UniProtKB-KW"/>
</dbReference>
<dbReference type="Proteomes" id="UP000887561">
    <property type="component" value="Unplaced"/>
</dbReference>
<feature type="disulfide bond" evidence="9">
    <location>
        <begin position="372"/>
        <end position="406"/>
    </location>
</feature>
<dbReference type="PROSITE" id="PS51670">
    <property type="entry name" value="SHKT"/>
    <property type="match status" value="2"/>
</dbReference>
<sequence>MPELRLYNIQRQEYDSFAEQYLLPEDFELASKTPIKKPNAYELDAILNKELFEGDILGIDPVSGGLLNEERIFNSDLIKNGNDEEKDLFGTPYYSALNTQTYADKLWADAKVPYVLEQGMSPTCSSYVGRAGGNQTVSLEVDKCFSKGIIAHELMHALGFFHEHSRTDRDDFVEIQEENIRPGMLRNFEKYPRKIIDPLTMPYDYDSVMHYHKLAFSRNGRPTIVPVMSSQQMKQVEIKLKIGGDGILNLTNKTTTESSPPSTTTSPTSEETAVTVEELEEETTTEGTNEETEEEYINTKTKSNEKQKIRTGARERQGPRSKEIELLPGGIARKFITLSIWSTRGRTDGDRKSFGRKNKGMTKIEEKISNECVDLNAHCEMWEKLGHCMHSTKYMNHYCRKSCGFCDREERSEIDSPKPKCTDKNHFCSYWARNGECDDGSKFMKLFCERSCGFC</sequence>
<dbReference type="SUPFAM" id="SSF55486">
    <property type="entry name" value="Metalloproteases ('zincins'), catalytic domain"/>
    <property type="match status" value="1"/>
</dbReference>
<dbReference type="PRINTS" id="PR00480">
    <property type="entry name" value="ASTACIN"/>
</dbReference>
<evidence type="ECO:0000256" key="4">
    <source>
        <dbReference type="ARBA" id="ARBA00022801"/>
    </source>
</evidence>
<accession>A0A915N398</accession>
<feature type="active site" evidence="10">
    <location>
        <position position="153"/>
    </location>
</feature>
<protein>
    <recommendedName>
        <fullName evidence="11">Metalloendopeptidase</fullName>
        <ecNumber evidence="11">3.4.24.-</ecNumber>
    </recommendedName>
</protein>
<dbReference type="PANTHER" id="PTHR10127">
    <property type="entry name" value="DISCOIDIN, CUB, EGF, LAMININ , AND ZINC METALLOPROTEASE DOMAIN CONTAINING"/>
    <property type="match status" value="1"/>
</dbReference>
<feature type="compositionally biased region" description="Acidic residues" evidence="12">
    <location>
        <begin position="277"/>
        <end position="296"/>
    </location>
</feature>
<dbReference type="InterPro" id="IPR003582">
    <property type="entry name" value="ShKT_dom"/>
</dbReference>
<keyword evidence="3 10" id="KW-0479">Metal-binding</keyword>
<dbReference type="Pfam" id="PF01400">
    <property type="entry name" value="Astacin"/>
    <property type="match status" value="1"/>
</dbReference>
<dbReference type="Gene3D" id="1.10.10.1940">
    <property type="match status" value="2"/>
</dbReference>
<dbReference type="WBParaSite" id="scaffold6475_cov210.g10879">
    <property type="protein sequence ID" value="scaffold6475_cov210.g10879"/>
    <property type="gene ID" value="scaffold6475_cov210.g10879"/>
</dbReference>
<evidence type="ECO:0000256" key="9">
    <source>
        <dbReference type="PROSITE-ProRule" id="PRU01005"/>
    </source>
</evidence>